<sequence length="48" mass="5153">MTMASVALIPVVLMTVVMAVVPMTTAMHPVVARSVTAFHRRKSTGEAR</sequence>
<reference evidence="1 2" key="1">
    <citation type="submission" date="2014-03" db="EMBL/GenBank/DDBJ databases">
        <title>Genomics of Bifidobacteria.</title>
        <authorList>
            <person name="Ventura M."/>
            <person name="Milani C."/>
            <person name="Lugli G.A."/>
        </authorList>
    </citation>
    <scope>NUCLEOTIDE SEQUENCE [LARGE SCALE GENOMIC DNA]</scope>
    <source>
        <strain evidence="1 2">DSM 21395</strain>
    </source>
</reference>
<comment type="caution">
    <text evidence="1">The sequence shown here is derived from an EMBL/GenBank/DDBJ whole genome shotgun (WGS) entry which is preliminary data.</text>
</comment>
<keyword evidence="2" id="KW-1185">Reference proteome</keyword>
<dbReference type="EMBL" id="JGZE01000010">
    <property type="protein sequence ID" value="KFI76976.1"/>
    <property type="molecule type" value="Genomic_DNA"/>
</dbReference>
<evidence type="ECO:0000313" key="2">
    <source>
        <dbReference type="Proteomes" id="UP000029082"/>
    </source>
</evidence>
<organism evidence="1 2">
    <name type="scientific">Bifidobacterium mongoliense DSM 21395</name>
    <dbReference type="NCBI Taxonomy" id="1437603"/>
    <lineage>
        <taxon>Bacteria</taxon>
        <taxon>Bacillati</taxon>
        <taxon>Actinomycetota</taxon>
        <taxon>Actinomycetes</taxon>
        <taxon>Bifidobacteriales</taxon>
        <taxon>Bifidobacteriaceae</taxon>
        <taxon>Bifidobacterium</taxon>
    </lineage>
</organism>
<proteinExistence type="predicted"/>
<protein>
    <submittedName>
        <fullName evidence="1">Uncharacterized protein</fullName>
    </submittedName>
</protein>
<dbReference type="AlphaFoldDB" id="A0A087C126"/>
<evidence type="ECO:0000313" key="1">
    <source>
        <dbReference type="EMBL" id="KFI76976.1"/>
    </source>
</evidence>
<dbReference type="Proteomes" id="UP000029082">
    <property type="component" value="Unassembled WGS sequence"/>
</dbReference>
<accession>A0A087C126</accession>
<name>A0A087C126_9BIFI</name>
<gene>
    <name evidence="1" type="ORF">BMON_0531</name>
</gene>